<accession>A0ACB8Q9X6</accession>
<name>A0ACB8Q9X6_9AGAM</name>
<dbReference type="Proteomes" id="UP000814128">
    <property type="component" value="Unassembled WGS sequence"/>
</dbReference>
<comment type="caution">
    <text evidence="1">The sequence shown here is derived from an EMBL/GenBank/DDBJ whole genome shotgun (WGS) entry which is preliminary data.</text>
</comment>
<sequence length="815" mass="91494">MSDSQRKELDAFFAFFATFDLSHSVTTVADLSDGTVLYEILSVIDAEYFRQPARASAQAADNWVLQFSTLKRIYRLLTQYFSDVLRQPTSALAVPDLQALAKDHDPSSALLLCRLTIAIAVQCEQNKEFIGKIQSLSETDQHYLMRAIEQVHVRLDDHFYALQSERSRAFSEKETLAKVYQALLDEHRQLQTTFDDVVSERDDAVARAAAVEREAEGRRNDKADTLMRAEIDRLRGELQKSEDNLALTETELDKQTSIVADLTRRVEDLQGLADEAARLKDQMDEYRHAADKLAKTENVMEKYKKKLQEGADLRQTVKSLEKQNADLVDKNASLEEEYRKVAAFKPLMESYKAQIGELEAKMSARAQELDTARFELDQTRTQLRITSAERTKDAEALELYQERVRELELLSQRPVTKPKPVATSGPAPAPGGDAQTPVTPSALDDELVDQSFGEELDNALSGTTMTDLKLQVRRLERELAAKAQGGADASRVLVLENLLEDATRAKGRYEADYLAAHREKLVLQANLEEIRSGKALGDGAEAAIALRQRLNETVDELDALKREHTALEVKHEALQKELTVAKSDLNLVNKDQLDILAALRESVAEDKTGLEAERARLREQLKELGEKNRLQLEQINGLLLEKVSLQSDSIGQRERMLARERDIGELRAALNGGPVPEDVKARVLSLHEDNVLLKEQVRTTQEKLAKARAFIKNQDKLFKEEHAKTAALGGGLGESDGAARAQLAIVTEERDRARRNLIETKQRYRKEQELVLSHVHATAMAGVRDQLGRLAAPVRGVPTSWLGQQRRNLGPVLRR</sequence>
<dbReference type="EMBL" id="MU273746">
    <property type="protein sequence ID" value="KAI0028523.1"/>
    <property type="molecule type" value="Genomic_DNA"/>
</dbReference>
<gene>
    <name evidence="1" type="ORF">K488DRAFT_80643</name>
</gene>
<organism evidence="1 2">
    <name type="scientific">Vararia minispora EC-137</name>
    <dbReference type="NCBI Taxonomy" id="1314806"/>
    <lineage>
        <taxon>Eukaryota</taxon>
        <taxon>Fungi</taxon>
        <taxon>Dikarya</taxon>
        <taxon>Basidiomycota</taxon>
        <taxon>Agaricomycotina</taxon>
        <taxon>Agaricomycetes</taxon>
        <taxon>Russulales</taxon>
        <taxon>Lachnocladiaceae</taxon>
        <taxon>Vararia</taxon>
    </lineage>
</organism>
<evidence type="ECO:0000313" key="1">
    <source>
        <dbReference type="EMBL" id="KAI0028523.1"/>
    </source>
</evidence>
<evidence type="ECO:0000313" key="2">
    <source>
        <dbReference type="Proteomes" id="UP000814128"/>
    </source>
</evidence>
<reference evidence="1" key="2">
    <citation type="journal article" date="2022" name="New Phytol.">
        <title>Evolutionary transition to the ectomycorrhizal habit in the genomes of a hyperdiverse lineage of mushroom-forming fungi.</title>
        <authorList>
            <person name="Looney B."/>
            <person name="Miyauchi S."/>
            <person name="Morin E."/>
            <person name="Drula E."/>
            <person name="Courty P.E."/>
            <person name="Kohler A."/>
            <person name="Kuo A."/>
            <person name="LaButti K."/>
            <person name="Pangilinan J."/>
            <person name="Lipzen A."/>
            <person name="Riley R."/>
            <person name="Andreopoulos W."/>
            <person name="He G."/>
            <person name="Johnson J."/>
            <person name="Nolan M."/>
            <person name="Tritt A."/>
            <person name="Barry K.W."/>
            <person name="Grigoriev I.V."/>
            <person name="Nagy L.G."/>
            <person name="Hibbett D."/>
            <person name="Henrissat B."/>
            <person name="Matheny P.B."/>
            <person name="Labbe J."/>
            <person name="Martin F.M."/>
        </authorList>
    </citation>
    <scope>NUCLEOTIDE SEQUENCE</scope>
    <source>
        <strain evidence="1">EC-137</strain>
    </source>
</reference>
<proteinExistence type="predicted"/>
<reference evidence="1" key="1">
    <citation type="submission" date="2021-02" db="EMBL/GenBank/DDBJ databases">
        <authorList>
            <consortium name="DOE Joint Genome Institute"/>
            <person name="Ahrendt S."/>
            <person name="Looney B.P."/>
            <person name="Miyauchi S."/>
            <person name="Morin E."/>
            <person name="Drula E."/>
            <person name="Courty P.E."/>
            <person name="Chicoki N."/>
            <person name="Fauchery L."/>
            <person name="Kohler A."/>
            <person name="Kuo A."/>
            <person name="Labutti K."/>
            <person name="Pangilinan J."/>
            <person name="Lipzen A."/>
            <person name="Riley R."/>
            <person name="Andreopoulos W."/>
            <person name="He G."/>
            <person name="Johnson J."/>
            <person name="Barry K.W."/>
            <person name="Grigoriev I.V."/>
            <person name="Nagy L."/>
            <person name="Hibbett D."/>
            <person name="Henrissat B."/>
            <person name="Matheny P.B."/>
            <person name="Labbe J."/>
            <person name="Martin F."/>
        </authorList>
    </citation>
    <scope>NUCLEOTIDE SEQUENCE</scope>
    <source>
        <strain evidence="1">EC-137</strain>
    </source>
</reference>
<protein>
    <submittedName>
        <fullName evidence="1">HOOK-domain-containing protein</fullName>
    </submittedName>
</protein>
<keyword evidence="2" id="KW-1185">Reference proteome</keyword>